<dbReference type="AlphaFoldDB" id="A0A935JWM1"/>
<dbReference type="EMBL" id="JADJMS010000009">
    <property type="protein sequence ID" value="MBK7414430.1"/>
    <property type="molecule type" value="Genomic_DNA"/>
</dbReference>
<gene>
    <name evidence="1" type="ORF">IPJ38_04220</name>
</gene>
<evidence type="ECO:0000313" key="1">
    <source>
        <dbReference type="EMBL" id="MBK7414430.1"/>
    </source>
</evidence>
<reference evidence="1 2" key="1">
    <citation type="submission" date="2020-10" db="EMBL/GenBank/DDBJ databases">
        <title>Connecting structure to function with the recovery of over 1000 high-quality activated sludge metagenome-assembled genomes encoding full-length rRNA genes using long-read sequencing.</title>
        <authorList>
            <person name="Singleton C.M."/>
            <person name="Petriglieri F."/>
            <person name="Kristensen J.M."/>
            <person name="Kirkegaard R.H."/>
            <person name="Michaelsen T.Y."/>
            <person name="Andersen M.H."/>
            <person name="Karst S.M."/>
            <person name="Dueholm M.S."/>
            <person name="Nielsen P.H."/>
            <person name="Albertsen M."/>
        </authorList>
    </citation>
    <scope>NUCLEOTIDE SEQUENCE [LARGE SCALE GENOMIC DNA]</scope>
    <source>
        <strain evidence="1">EsbW_18-Q3-R4-48_BATAC.463</strain>
    </source>
</reference>
<protein>
    <submittedName>
        <fullName evidence="1">Uncharacterized protein</fullName>
    </submittedName>
</protein>
<accession>A0A935JWM1</accession>
<comment type="caution">
    <text evidence="1">The sequence shown here is derived from an EMBL/GenBank/DDBJ whole genome shotgun (WGS) entry which is preliminary data.</text>
</comment>
<dbReference type="Proteomes" id="UP000739411">
    <property type="component" value="Unassembled WGS sequence"/>
</dbReference>
<sequence length="90" mass="10249">MFVNQTESTLFIQSLKSAGIAIHNEREVIERLAESREWHFAFSTLVKQGRRIGIWFAASAKIRSGQLKRLFAKFNFSSNAEADFEAALQV</sequence>
<name>A0A935JWM1_9RHOO</name>
<organism evidence="1 2">
    <name type="scientific">Candidatus Dechloromonas phosphorivorans</name>
    <dbReference type="NCBI Taxonomy" id="2899244"/>
    <lineage>
        <taxon>Bacteria</taxon>
        <taxon>Pseudomonadati</taxon>
        <taxon>Pseudomonadota</taxon>
        <taxon>Betaproteobacteria</taxon>
        <taxon>Rhodocyclales</taxon>
        <taxon>Azonexaceae</taxon>
        <taxon>Dechloromonas</taxon>
    </lineage>
</organism>
<evidence type="ECO:0000313" key="2">
    <source>
        <dbReference type="Proteomes" id="UP000739411"/>
    </source>
</evidence>
<proteinExistence type="predicted"/>